<dbReference type="Proteomes" id="UP000321617">
    <property type="component" value="Unassembled WGS sequence"/>
</dbReference>
<dbReference type="RefSeq" id="WP_147132522.1">
    <property type="nucleotide sequence ID" value="NZ_BAABIJ010000001.1"/>
</dbReference>
<comment type="caution">
    <text evidence="2">The sequence shown here is derived from an EMBL/GenBank/DDBJ whole genome shotgun (WGS) entry which is preliminary data.</text>
</comment>
<dbReference type="GO" id="GO:0003677">
    <property type="term" value="F:DNA binding"/>
    <property type="evidence" value="ECO:0007669"/>
    <property type="project" value="UniProtKB-KW"/>
</dbReference>
<name>A0A562VAF7_9ACTN</name>
<dbReference type="SUPFAM" id="SSF46785">
    <property type="entry name" value="Winged helix' DNA-binding domain"/>
    <property type="match status" value="1"/>
</dbReference>
<dbReference type="EMBL" id="VLLL01000005">
    <property type="protein sequence ID" value="TWJ14831.1"/>
    <property type="molecule type" value="Genomic_DNA"/>
</dbReference>
<dbReference type="PANTHER" id="PTHR33164:SF99">
    <property type="entry name" value="MARR FAMILY REGULATORY PROTEIN"/>
    <property type="match status" value="1"/>
</dbReference>
<feature type="domain" description="HTH marR-type" evidence="1">
    <location>
        <begin position="5"/>
        <end position="139"/>
    </location>
</feature>
<evidence type="ECO:0000313" key="2">
    <source>
        <dbReference type="EMBL" id="TWJ14831.1"/>
    </source>
</evidence>
<sequence length="147" mass="15408">METENLALAVVVLAAARGLVDGIDARTRAAGFDDLRPAHGFVFARIAAGDAGISELAAHMGVTKQAASQLVDELSRKGYVRREPDPRDGRAKIVTLTARGVAATRAADQAAAELVGQWRQTLGAEAVGTLLDSLGRVAPAGRLRPIW</sequence>
<dbReference type="Gene3D" id="1.10.10.10">
    <property type="entry name" value="Winged helix-like DNA-binding domain superfamily/Winged helix DNA-binding domain"/>
    <property type="match status" value="1"/>
</dbReference>
<dbReference type="InterPro" id="IPR036388">
    <property type="entry name" value="WH-like_DNA-bd_sf"/>
</dbReference>
<protein>
    <submittedName>
        <fullName evidence="2">DNA-binding MarR family transcriptional regulator</fullName>
    </submittedName>
</protein>
<reference evidence="2 3" key="1">
    <citation type="journal article" date="2013" name="Stand. Genomic Sci.">
        <title>Genomic Encyclopedia of Type Strains, Phase I: The one thousand microbial genomes (KMG-I) project.</title>
        <authorList>
            <person name="Kyrpides N.C."/>
            <person name="Woyke T."/>
            <person name="Eisen J.A."/>
            <person name="Garrity G."/>
            <person name="Lilburn T.G."/>
            <person name="Beck B.J."/>
            <person name="Whitman W.B."/>
            <person name="Hugenholtz P."/>
            <person name="Klenk H.P."/>
        </authorList>
    </citation>
    <scope>NUCLEOTIDE SEQUENCE [LARGE SCALE GENOMIC DNA]</scope>
    <source>
        <strain evidence="2 3">DSM 45044</strain>
    </source>
</reference>
<dbReference type="InterPro" id="IPR036390">
    <property type="entry name" value="WH_DNA-bd_sf"/>
</dbReference>
<dbReference type="GO" id="GO:0006950">
    <property type="term" value="P:response to stress"/>
    <property type="evidence" value="ECO:0007669"/>
    <property type="project" value="TreeGrafter"/>
</dbReference>
<dbReference type="SMART" id="SM00347">
    <property type="entry name" value="HTH_MARR"/>
    <property type="match status" value="1"/>
</dbReference>
<dbReference type="AlphaFoldDB" id="A0A562VAF7"/>
<dbReference type="InterPro" id="IPR000835">
    <property type="entry name" value="HTH_MarR-typ"/>
</dbReference>
<proteinExistence type="predicted"/>
<dbReference type="PROSITE" id="PS50995">
    <property type="entry name" value="HTH_MARR_2"/>
    <property type="match status" value="1"/>
</dbReference>
<dbReference type="PANTHER" id="PTHR33164">
    <property type="entry name" value="TRANSCRIPTIONAL REGULATOR, MARR FAMILY"/>
    <property type="match status" value="1"/>
</dbReference>
<dbReference type="GO" id="GO:0003700">
    <property type="term" value="F:DNA-binding transcription factor activity"/>
    <property type="evidence" value="ECO:0007669"/>
    <property type="project" value="InterPro"/>
</dbReference>
<evidence type="ECO:0000259" key="1">
    <source>
        <dbReference type="PROSITE" id="PS50995"/>
    </source>
</evidence>
<accession>A0A562VAF7</accession>
<organism evidence="2 3">
    <name type="scientific">Stackebrandtia albiflava</name>
    <dbReference type="NCBI Taxonomy" id="406432"/>
    <lineage>
        <taxon>Bacteria</taxon>
        <taxon>Bacillati</taxon>
        <taxon>Actinomycetota</taxon>
        <taxon>Actinomycetes</taxon>
        <taxon>Glycomycetales</taxon>
        <taxon>Glycomycetaceae</taxon>
        <taxon>Stackebrandtia</taxon>
    </lineage>
</organism>
<gene>
    <name evidence="2" type="ORF">LX16_0523</name>
</gene>
<evidence type="ECO:0000313" key="3">
    <source>
        <dbReference type="Proteomes" id="UP000321617"/>
    </source>
</evidence>
<keyword evidence="2" id="KW-0238">DNA-binding</keyword>
<dbReference type="Pfam" id="PF12802">
    <property type="entry name" value="MarR_2"/>
    <property type="match status" value="1"/>
</dbReference>
<keyword evidence="3" id="KW-1185">Reference proteome</keyword>
<dbReference type="InterPro" id="IPR039422">
    <property type="entry name" value="MarR/SlyA-like"/>
</dbReference>
<dbReference type="OrthoDB" id="122135at2"/>